<sequence>MSTIIISTLLVLFVLLFIILIVISGRMRRDYEDKMQSLEQQGNKVYSYSADVIKEQENSHTISITTEDTSNEVDDVSMANFKIK</sequence>
<dbReference type="Proteomes" id="UP001346559">
    <property type="component" value="Segment"/>
</dbReference>
<evidence type="ECO:0008006" key="4">
    <source>
        <dbReference type="Google" id="ProtNLM"/>
    </source>
</evidence>
<keyword evidence="1" id="KW-0472">Membrane</keyword>
<reference evidence="2 3" key="1">
    <citation type="submission" date="2023-11" db="EMBL/GenBank/DDBJ databases">
        <authorList>
            <person name="Cook R."/>
            <person name="Crisci M."/>
            <person name="Pye H."/>
            <person name="Adriaenssens E."/>
            <person name="Santini J."/>
        </authorList>
    </citation>
    <scope>NUCLEOTIDE SEQUENCE [LARGE SCALE GENOMIC DNA]</scope>
    <source>
        <strain evidence="2">Lak_Megaphage_RVC_AP1_GC26</strain>
    </source>
</reference>
<accession>A0ABZ0Z4Y8</accession>
<keyword evidence="3" id="KW-1185">Reference proteome</keyword>
<evidence type="ECO:0000313" key="2">
    <source>
        <dbReference type="EMBL" id="WQJ54275.1"/>
    </source>
</evidence>
<evidence type="ECO:0000256" key="1">
    <source>
        <dbReference type="SAM" id="Phobius"/>
    </source>
</evidence>
<evidence type="ECO:0000313" key="3">
    <source>
        <dbReference type="Proteomes" id="UP001346559"/>
    </source>
</evidence>
<feature type="transmembrane region" description="Helical" evidence="1">
    <location>
        <begin position="6"/>
        <end position="25"/>
    </location>
</feature>
<dbReference type="EMBL" id="OR769218">
    <property type="protein sequence ID" value="WQJ54275.1"/>
    <property type="molecule type" value="Genomic_DNA"/>
</dbReference>
<proteinExistence type="predicted"/>
<organism evidence="2 3">
    <name type="scientific">phage Lak_Megaphage_RVC_AP1_GC26</name>
    <dbReference type="NCBI Taxonomy" id="3109224"/>
    <lineage>
        <taxon>Viruses</taxon>
        <taxon>Duplodnaviria</taxon>
        <taxon>Heunggongvirae</taxon>
        <taxon>Uroviricota</taxon>
        <taxon>Caudoviricetes</taxon>
        <taxon>Caudoviricetes code 15 clade</taxon>
    </lineage>
</organism>
<protein>
    <recommendedName>
        <fullName evidence="4">YtzI protein</fullName>
    </recommendedName>
</protein>
<name>A0ABZ0Z4Y8_9CAUD</name>
<keyword evidence="1" id="KW-0812">Transmembrane</keyword>
<keyword evidence="1" id="KW-1133">Transmembrane helix</keyword>